<evidence type="ECO:0000256" key="2">
    <source>
        <dbReference type="ARBA" id="ARBA00022737"/>
    </source>
</evidence>
<feature type="compositionally biased region" description="Polar residues" evidence="3">
    <location>
        <begin position="486"/>
        <end position="506"/>
    </location>
</feature>
<keyword evidence="2" id="KW-0677">Repeat</keyword>
<feature type="region of interest" description="Disordered" evidence="3">
    <location>
        <begin position="108"/>
        <end position="128"/>
    </location>
</feature>
<dbReference type="OrthoDB" id="7451790at2759"/>
<proteinExistence type="predicted"/>
<feature type="compositionally biased region" description="Basic and acidic residues" evidence="3">
    <location>
        <begin position="894"/>
        <end position="905"/>
    </location>
</feature>
<feature type="compositionally biased region" description="Low complexity" evidence="3">
    <location>
        <begin position="565"/>
        <end position="577"/>
    </location>
</feature>
<dbReference type="InterPro" id="IPR001611">
    <property type="entry name" value="Leu-rich_rpt"/>
</dbReference>
<feature type="compositionally biased region" description="Acidic residues" evidence="3">
    <location>
        <begin position="200"/>
        <end position="213"/>
    </location>
</feature>
<dbReference type="GO" id="GO:0031028">
    <property type="term" value="P:septation initiation signaling"/>
    <property type="evidence" value="ECO:0007669"/>
    <property type="project" value="TreeGrafter"/>
</dbReference>
<feature type="compositionally biased region" description="Low complexity" evidence="3">
    <location>
        <begin position="1047"/>
        <end position="1059"/>
    </location>
</feature>
<comment type="caution">
    <text evidence="4">The sequence shown here is derived from an EMBL/GenBank/DDBJ whole genome shotgun (WGS) entry which is preliminary data.</text>
</comment>
<dbReference type="InterPro" id="IPR003591">
    <property type="entry name" value="Leu-rich_rpt_typical-subtyp"/>
</dbReference>
<feature type="region of interest" description="Disordered" evidence="3">
    <location>
        <begin position="16"/>
        <end position="66"/>
    </location>
</feature>
<reference evidence="4" key="2">
    <citation type="submission" date="2020-05" db="EMBL/GenBank/DDBJ databases">
        <authorList>
            <person name="Kim H.-S."/>
            <person name="Proctor R.H."/>
            <person name="Brown D.W."/>
        </authorList>
    </citation>
    <scope>NUCLEOTIDE SEQUENCE</scope>
    <source>
        <strain evidence="4">NRRL 22465</strain>
    </source>
</reference>
<feature type="compositionally biased region" description="Acidic residues" evidence="3">
    <location>
        <begin position="542"/>
        <end position="554"/>
    </location>
</feature>
<gene>
    <name evidence="4" type="ORF">FZEAL_306</name>
</gene>
<feature type="region of interest" description="Disordered" evidence="3">
    <location>
        <begin position="894"/>
        <end position="968"/>
    </location>
</feature>
<dbReference type="EMBL" id="JABEYC010000015">
    <property type="protein sequence ID" value="KAF4984530.1"/>
    <property type="molecule type" value="Genomic_DNA"/>
</dbReference>
<evidence type="ECO:0000313" key="5">
    <source>
        <dbReference type="Proteomes" id="UP000635477"/>
    </source>
</evidence>
<dbReference type="InterPro" id="IPR032675">
    <property type="entry name" value="LRR_dom_sf"/>
</dbReference>
<dbReference type="GO" id="GO:0035591">
    <property type="term" value="F:signaling adaptor activity"/>
    <property type="evidence" value="ECO:0007669"/>
    <property type="project" value="TreeGrafter"/>
</dbReference>
<dbReference type="GO" id="GO:1902412">
    <property type="term" value="P:regulation of mitotic cytokinesis"/>
    <property type="evidence" value="ECO:0007669"/>
    <property type="project" value="TreeGrafter"/>
</dbReference>
<dbReference type="Pfam" id="PF13516">
    <property type="entry name" value="LRR_6"/>
    <property type="match status" value="2"/>
</dbReference>
<dbReference type="Proteomes" id="UP000635477">
    <property type="component" value="Unassembled WGS sequence"/>
</dbReference>
<feature type="region of interest" description="Disordered" evidence="3">
    <location>
        <begin position="161"/>
        <end position="280"/>
    </location>
</feature>
<feature type="compositionally biased region" description="Basic and acidic residues" evidence="3">
    <location>
        <begin position="250"/>
        <end position="267"/>
    </location>
</feature>
<dbReference type="Gene3D" id="3.80.10.10">
    <property type="entry name" value="Ribonuclease Inhibitor"/>
    <property type="match status" value="2"/>
</dbReference>
<dbReference type="SMART" id="SM00369">
    <property type="entry name" value="LRR_TYP"/>
    <property type="match status" value="5"/>
</dbReference>
<keyword evidence="5" id="KW-1185">Reference proteome</keyword>
<evidence type="ECO:0000313" key="4">
    <source>
        <dbReference type="EMBL" id="KAF4984530.1"/>
    </source>
</evidence>
<evidence type="ECO:0000256" key="3">
    <source>
        <dbReference type="SAM" id="MobiDB-lite"/>
    </source>
</evidence>
<feature type="region of interest" description="Disordered" evidence="3">
    <location>
        <begin position="483"/>
        <end position="524"/>
    </location>
</feature>
<feature type="compositionally biased region" description="Basic and acidic residues" evidence="3">
    <location>
        <begin position="828"/>
        <end position="856"/>
    </location>
</feature>
<feature type="region of interest" description="Disordered" evidence="3">
    <location>
        <begin position="436"/>
        <end position="463"/>
    </location>
</feature>
<feature type="region of interest" description="Disordered" evidence="3">
    <location>
        <begin position="687"/>
        <end position="755"/>
    </location>
</feature>
<reference evidence="4" key="1">
    <citation type="journal article" date="2020" name="BMC Genomics">
        <title>Correction to: Identification and distribution of gene clusters required for synthesis of sphingolipid metabolism inhibitors in diverse species of the filamentous fungus Fusarium.</title>
        <authorList>
            <person name="Kim H.S."/>
            <person name="Lohmar J.M."/>
            <person name="Busman M."/>
            <person name="Brown D.W."/>
            <person name="Naumann T.A."/>
            <person name="Divon H.H."/>
            <person name="Lysoe E."/>
            <person name="Uhlig S."/>
            <person name="Proctor R.H."/>
        </authorList>
    </citation>
    <scope>NUCLEOTIDE SEQUENCE</scope>
    <source>
        <strain evidence="4">NRRL 22465</strain>
    </source>
</reference>
<dbReference type="SUPFAM" id="SSF52058">
    <property type="entry name" value="L domain-like"/>
    <property type="match status" value="2"/>
</dbReference>
<dbReference type="PANTHER" id="PTHR47566:SF1">
    <property type="entry name" value="PROTEIN NUD1"/>
    <property type="match status" value="1"/>
</dbReference>
<evidence type="ECO:0008006" key="6">
    <source>
        <dbReference type="Google" id="ProtNLM"/>
    </source>
</evidence>
<keyword evidence="1" id="KW-0433">Leucine-rich repeat</keyword>
<feature type="region of interest" description="Disordered" evidence="3">
    <location>
        <begin position="1101"/>
        <end position="1127"/>
    </location>
</feature>
<feature type="compositionally biased region" description="Basic and acidic residues" evidence="3">
    <location>
        <begin position="1101"/>
        <end position="1112"/>
    </location>
</feature>
<sequence length="1840" mass="203895">MEHAWLDSLSEDWVSQHGSDASAVQLPPLKDAEDNKTKLRETPSRIPRRALGPRSQLANTNDSSINALNERSANEINISSLRIPKPSQEFKFTRGTYASRSVSASTSGSVVHNTVQHKSSPGKTQDTPEWKRRLVYGDIQYGEQRDLFCSAAAGLQDMFKPPAASADETDDEEHQESSMPSSPPSYPQRIASNDLGPDLDALEELEELEDDELLYPNDVTPSPSPRRAKREIKYRLNMEDSMVSGPPSPKDVDTPSRPKDEIYRDESCLSAPSDADSNVRKISGQSVIRNEDFSPILIGKQSDKDGKMDFAPIELPADRLKQKLEALRINQILLDPNVDPQTGFDGTSQEGSGNMENTEDYACRGGFLNLQRGGRSAEDSFRFRDLSPGLGVDTSGMLPEESLQASTPKQFPSVRTEVTNPFQTDYFNLSPSMPRAPFPSPDKRQIAAGRSAPSGGSPLKLFGPYDTFTNQTLLRRISQFEEGMSGTASRQSLGSPVYHGQSSSLMQGRPMPASSPAVPTHAQRAPGARLFSQFGAGDLEGYEFSEDVSYESQEEPPYLDKENASPQSPSSHPIQPIFQHLERGSSPTEESNLFVRRRRDKSMSSSISKHHRTGSSSSQIRKILNPAKGGPESTGTPNRDSGSESKRPRTSPTKDPTPKRRRTLHRSDIAFGREDWLDSVESAHREMQSAMGKKRKDARPGDFQLASPNVLAMRDILCPRSPTPSRGSSQRSERQPSAELDDEFTRQLPKKSPIRALQDESIGLLSDALGEIDRKPSIRTQDFVDQAAQIMAMIRNQVRPPGLSSVEESEAERGTPSTEDLDDSYQESTKEPLSRPPSREGRPMSRLPQRQEDPELIDRLKKYQELSDMGDIISSSMRSMGLAQDAIRAAQEIERQIDENSRNRSDTPYATDDEVISDPPNIRLSTNPAHDGSPASPARDYHSHSSAASTNRTFPTGSSQGSDTRKTIMPESVSHLIPDRVGSMYLDKQNNIWIKKKETLIRQTVNILPSDSDDDPFASIPDLSVDLTREMQNLHLTTAQKRNVAGSPSQVRSPVSPSRLPRPRSSRGYTTLSPDGQLSPDMASLAREEFEKLDARVMEDSELDLERSRQSEDYSLDDGASSTPSTTTKRRNLTITFSSPVASIIQDVVAEDLDNLEDDPEVPEAHLSAHRTPKKSPGYSGIGKSALKNSGQGSVRSNRVAPRSATSSGSDFIPRPVSRIDEQDEESTIEIPTEDQRQISIIGETSIVSHKTPDGRRGSLSFIVNRTPNNNNNINNNSMLAVPADDSVLIGNNVGKLSLSPLSEFTINNSDQSFGFEVSYVMGRRRMATGNGSKKIMSMTIRDLVDKLSEVEPFEPYWEDFTELDLHEKRLGSLHMLDQFCGKLVSLDASKNALGHLDGVPTSVRQLKVSQNLLTELTSWDHLMNLQYVDISGNEVKSLSALKGLVHLRSIRADNNQLTSLDGLDTHDGLLSLRARDNSIEEVDFARVKMERLTELDLSGNQISSVRNLEQAPKLAQLKLSKNRLQSFMVSSDISTLRQLDLSDNQITSLDISKMPHLHSLHADRNCIVDVMGFDRARRLDSLSLREQQGEQPLNLGFLSTAYEVRKLFLSGNYLGTFEPTVDFLNLQLLELANCGIQSLPANLGQLMPNLRTLNINFNAICNLEPLRFIPRLKKLLVAGNRLADSTVVTELLMEFPHLGQLDVRDNPVTIGFYPSMQVLVAMRSGFVDPFMLPDADVERDELFASRLDEMTKMRRRLHQIVLVASCKKLRKLDGLVINRKAVLVRDSVFQALVAEGLLPDETLVGDDASPCKDLTLQPGSNHGMDTLRSSRWNAEDSFA</sequence>
<dbReference type="GO" id="GO:0061499">
    <property type="term" value="C:outer plaque of mitotic spindle pole body"/>
    <property type="evidence" value="ECO:0007669"/>
    <property type="project" value="TreeGrafter"/>
</dbReference>
<feature type="region of interest" description="Disordered" evidence="3">
    <location>
        <begin position="799"/>
        <end position="856"/>
    </location>
</feature>
<dbReference type="PROSITE" id="PS51450">
    <property type="entry name" value="LRR"/>
    <property type="match status" value="4"/>
</dbReference>
<feature type="compositionally biased region" description="Polar residues" evidence="3">
    <location>
        <begin position="112"/>
        <end position="125"/>
    </location>
</feature>
<name>A0A8H4XPW8_9HYPO</name>
<accession>A0A8H4XPW8</accession>
<dbReference type="PANTHER" id="PTHR47566">
    <property type="match status" value="1"/>
</dbReference>
<protein>
    <recommendedName>
        <fullName evidence="6">Septation initiation network scaffold protein cdc11</fullName>
    </recommendedName>
</protein>
<evidence type="ECO:0000256" key="1">
    <source>
        <dbReference type="ARBA" id="ARBA00022614"/>
    </source>
</evidence>
<feature type="compositionally biased region" description="Polar residues" evidence="3">
    <location>
        <begin position="944"/>
        <end position="962"/>
    </location>
</feature>
<feature type="compositionally biased region" description="Basic and acidic residues" evidence="3">
    <location>
        <begin position="30"/>
        <end position="43"/>
    </location>
</feature>
<feature type="region of interest" description="Disordered" evidence="3">
    <location>
        <begin position="1040"/>
        <end position="1080"/>
    </location>
</feature>
<feature type="compositionally biased region" description="Polar residues" evidence="3">
    <location>
        <begin position="56"/>
        <end position="66"/>
    </location>
</feature>
<feature type="region of interest" description="Disordered" evidence="3">
    <location>
        <begin position="542"/>
        <end position="668"/>
    </location>
</feature>
<feature type="region of interest" description="Disordered" evidence="3">
    <location>
        <begin position="1158"/>
        <end position="1238"/>
    </location>
</feature>
<feature type="compositionally biased region" description="Polar residues" evidence="3">
    <location>
        <begin position="1187"/>
        <end position="1197"/>
    </location>
</feature>
<dbReference type="InterPro" id="IPR052574">
    <property type="entry name" value="CDIRP"/>
</dbReference>
<dbReference type="SMART" id="SM00365">
    <property type="entry name" value="LRR_SD22"/>
    <property type="match status" value="6"/>
</dbReference>
<organism evidence="4 5">
    <name type="scientific">Fusarium zealandicum</name>
    <dbReference type="NCBI Taxonomy" id="1053134"/>
    <lineage>
        <taxon>Eukaryota</taxon>
        <taxon>Fungi</taxon>
        <taxon>Dikarya</taxon>
        <taxon>Ascomycota</taxon>
        <taxon>Pezizomycotina</taxon>
        <taxon>Sordariomycetes</taxon>
        <taxon>Hypocreomycetidae</taxon>
        <taxon>Hypocreales</taxon>
        <taxon>Nectriaceae</taxon>
        <taxon>Fusarium</taxon>
        <taxon>Fusarium staphyleae species complex</taxon>
    </lineage>
</organism>